<dbReference type="Proteomes" id="UP001218188">
    <property type="component" value="Unassembled WGS sequence"/>
</dbReference>
<evidence type="ECO:0000259" key="1">
    <source>
        <dbReference type="Pfam" id="PF01693"/>
    </source>
</evidence>
<gene>
    <name evidence="2" type="ORF">C8F04DRAFT_1265535</name>
</gene>
<name>A0AAD6SJM1_9AGAR</name>
<comment type="caution">
    <text evidence="2">The sequence shown here is derived from an EMBL/GenBank/DDBJ whole genome shotgun (WGS) entry which is preliminary data.</text>
</comment>
<evidence type="ECO:0000313" key="3">
    <source>
        <dbReference type="Proteomes" id="UP001218188"/>
    </source>
</evidence>
<sequence>MSTPKPALVPTNIRAEQLLMDIRGGGKDSRYYCLPPYHGKPEGETAGKTGGGYTFHLVAQGHLVGIFDSWVEAKASLSGYPDNSNRGYNSIEECVEAWQGMCTLGVHPHPVDPACAKPAAPVASWVNTSPRKPRGYASSPVKREALMDPAHGGVSAADLRRFCTPKSGVGSPGKTRAHRSPAAAHDDGDLVNFAIRGGGIISSSAARTEERYREMQRRGEEPDLLVTRSFMRASRFALEEEPEGDSDE</sequence>
<dbReference type="InterPro" id="IPR009027">
    <property type="entry name" value="Ribosomal_bL9/RNase_H1_N"/>
</dbReference>
<proteinExistence type="predicted"/>
<organism evidence="2 3">
    <name type="scientific">Mycena alexandri</name>
    <dbReference type="NCBI Taxonomy" id="1745969"/>
    <lineage>
        <taxon>Eukaryota</taxon>
        <taxon>Fungi</taxon>
        <taxon>Dikarya</taxon>
        <taxon>Basidiomycota</taxon>
        <taxon>Agaricomycotina</taxon>
        <taxon>Agaricomycetes</taxon>
        <taxon>Agaricomycetidae</taxon>
        <taxon>Agaricales</taxon>
        <taxon>Marasmiineae</taxon>
        <taxon>Mycenaceae</taxon>
        <taxon>Mycena</taxon>
    </lineage>
</organism>
<dbReference type="InterPro" id="IPR037056">
    <property type="entry name" value="RNase_H1_N_sf"/>
</dbReference>
<feature type="domain" description="Ribonuclease H1 N-terminal" evidence="1">
    <location>
        <begin position="58"/>
        <end position="93"/>
    </location>
</feature>
<dbReference type="Pfam" id="PF01693">
    <property type="entry name" value="Cauli_VI"/>
    <property type="match status" value="1"/>
</dbReference>
<evidence type="ECO:0000313" key="2">
    <source>
        <dbReference type="EMBL" id="KAJ7028783.1"/>
    </source>
</evidence>
<reference evidence="2" key="1">
    <citation type="submission" date="2023-03" db="EMBL/GenBank/DDBJ databases">
        <title>Massive genome expansion in bonnet fungi (Mycena s.s.) driven by repeated elements and novel gene families across ecological guilds.</title>
        <authorList>
            <consortium name="Lawrence Berkeley National Laboratory"/>
            <person name="Harder C.B."/>
            <person name="Miyauchi S."/>
            <person name="Viragh M."/>
            <person name="Kuo A."/>
            <person name="Thoen E."/>
            <person name="Andreopoulos B."/>
            <person name="Lu D."/>
            <person name="Skrede I."/>
            <person name="Drula E."/>
            <person name="Henrissat B."/>
            <person name="Morin E."/>
            <person name="Kohler A."/>
            <person name="Barry K."/>
            <person name="LaButti K."/>
            <person name="Morin E."/>
            <person name="Salamov A."/>
            <person name="Lipzen A."/>
            <person name="Mereny Z."/>
            <person name="Hegedus B."/>
            <person name="Baldrian P."/>
            <person name="Stursova M."/>
            <person name="Weitz H."/>
            <person name="Taylor A."/>
            <person name="Grigoriev I.V."/>
            <person name="Nagy L.G."/>
            <person name="Martin F."/>
            <person name="Kauserud H."/>
        </authorList>
    </citation>
    <scope>NUCLEOTIDE SEQUENCE</scope>
    <source>
        <strain evidence="2">CBHHK200</strain>
    </source>
</reference>
<dbReference type="AlphaFoldDB" id="A0AAD6SJM1"/>
<dbReference type="SUPFAM" id="SSF55658">
    <property type="entry name" value="L9 N-domain-like"/>
    <property type="match status" value="1"/>
</dbReference>
<dbReference type="Gene3D" id="3.40.970.10">
    <property type="entry name" value="Ribonuclease H1, N-terminal domain"/>
    <property type="match status" value="1"/>
</dbReference>
<accession>A0AAD6SJM1</accession>
<dbReference type="InterPro" id="IPR011320">
    <property type="entry name" value="RNase_H1_N"/>
</dbReference>
<keyword evidence="3" id="KW-1185">Reference proteome</keyword>
<protein>
    <recommendedName>
        <fullName evidence="1">Ribonuclease H1 N-terminal domain-containing protein</fullName>
    </recommendedName>
</protein>
<dbReference type="EMBL" id="JARJCM010000108">
    <property type="protein sequence ID" value="KAJ7028783.1"/>
    <property type="molecule type" value="Genomic_DNA"/>
</dbReference>